<comment type="caution">
    <text evidence="2">The sequence shown here is derived from an EMBL/GenBank/DDBJ whole genome shotgun (WGS) entry which is preliminary data.</text>
</comment>
<feature type="transmembrane region" description="Helical" evidence="1">
    <location>
        <begin position="302"/>
        <end position="323"/>
    </location>
</feature>
<dbReference type="RefSeq" id="WP_124391959.1">
    <property type="nucleotide sequence ID" value="NZ_BHYM01000028.1"/>
</dbReference>
<keyword evidence="1" id="KW-0472">Membrane</keyword>
<feature type="transmembrane region" description="Helical" evidence="1">
    <location>
        <begin position="114"/>
        <end position="133"/>
    </location>
</feature>
<feature type="transmembrane region" description="Helical" evidence="1">
    <location>
        <begin position="374"/>
        <end position="395"/>
    </location>
</feature>
<dbReference type="OrthoDB" id="3276839at2"/>
<protein>
    <submittedName>
        <fullName evidence="2">Uncharacterized protein</fullName>
    </submittedName>
</protein>
<keyword evidence="1" id="KW-1133">Transmembrane helix</keyword>
<evidence type="ECO:0000313" key="2">
    <source>
        <dbReference type="EMBL" id="GCE39547.1"/>
    </source>
</evidence>
<keyword evidence="1" id="KW-0812">Transmembrane</keyword>
<accession>A0A402C7Q5</accession>
<feature type="transmembrane region" description="Helical" evidence="1">
    <location>
        <begin position="6"/>
        <end position="30"/>
    </location>
</feature>
<dbReference type="AlphaFoldDB" id="A0A402C7Q5"/>
<gene>
    <name evidence="2" type="ORF">Rhow_003071</name>
</gene>
<evidence type="ECO:0000313" key="3">
    <source>
        <dbReference type="Proteomes" id="UP000287519"/>
    </source>
</evidence>
<feature type="transmembrane region" description="Helical" evidence="1">
    <location>
        <begin position="329"/>
        <end position="354"/>
    </location>
</feature>
<dbReference type="Proteomes" id="UP000287519">
    <property type="component" value="Unassembled WGS sequence"/>
</dbReference>
<feature type="transmembrane region" description="Helical" evidence="1">
    <location>
        <begin position="181"/>
        <end position="202"/>
    </location>
</feature>
<proteinExistence type="predicted"/>
<name>A0A402C7Q5_RHOWR</name>
<evidence type="ECO:0000256" key="1">
    <source>
        <dbReference type="SAM" id="Phobius"/>
    </source>
</evidence>
<dbReference type="EMBL" id="BHYM01000028">
    <property type="protein sequence ID" value="GCE39547.1"/>
    <property type="molecule type" value="Genomic_DNA"/>
</dbReference>
<feature type="transmembrane region" description="Helical" evidence="1">
    <location>
        <begin position="214"/>
        <end position="237"/>
    </location>
</feature>
<keyword evidence="3" id="KW-1185">Reference proteome</keyword>
<feature type="transmembrane region" description="Helical" evidence="1">
    <location>
        <begin position="267"/>
        <end position="295"/>
    </location>
</feature>
<organism evidence="2 3">
    <name type="scientific">Rhodococcus wratislaviensis</name>
    <name type="common">Tsukamurella wratislaviensis</name>
    <dbReference type="NCBI Taxonomy" id="44752"/>
    <lineage>
        <taxon>Bacteria</taxon>
        <taxon>Bacillati</taxon>
        <taxon>Actinomycetota</taxon>
        <taxon>Actinomycetes</taxon>
        <taxon>Mycobacteriales</taxon>
        <taxon>Nocardiaceae</taxon>
        <taxon>Rhodococcus</taxon>
    </lineage>
</organism>
<reference evidence="2 3" key="1">
    <citation type="submission" date="2018-11" db="EMBL/GenBank/DDBJ databases">
        <title>Microbial catabolism of amino acid.</title>
        <authorList>
            <person name="Hibi M."/>
            <person name="Ogawa J."/>
        </authorList>
    </citation>
    <scope>NUCLEOTIDE SEQUENCE [LARGE SCALE GENOMIC DNA]</scope>
    <source>
        <strain evidence="2 3">C31-06</strain>
    </source>
</reference>
<sequence length="545" mass="59257">MRPARWLFWGCTALYVVIGLYLTVGHGFLMGDALSRISAARSVLFSRDPHLAAIGFVFTPLTAVVQLPTVLLSHWWPGLTAWGVTGVVMSAPFMAGAVVQIFKIGTDRGCPPWLIWAVTALFALNPMIVFYGGNGMSEAPFLLLMCWATRRLIRWCTTDDIHDLVAVAVALGLAYLTRYDALAAGLAVTVFVFATTLLRQGWKNKRELLFPASLDAVLVALPTGVAFLAWAATSWLITGEALQQFSSTYGNANILAQSGGGSTDAGYALIFSVAETVVLGPVLPLLVPIVAVLAWRRRDLEVVAAVVVLASVIAFATLSYMRGLTFPFLRFYICALPLMAVLAFQLVPPGGALVERRHGPHGFTRRLVVGSRSVPAALAVALVVFTPVATGALMVSPTLSDQQYALESVVFPAPHDTSDKRRTERRIIASFSTERELARHIDGMRLPEGSVLMDTVYGFAVYTATDNPRTFVIPSDQDFTSIVNRPAEHGIQYVLAVPNTGRGESDAVNRRYPTLYETGADIATLELEIPNDGQDQPTWRLYRVL</sequence>
<feature type="transmembrane region" description="Helical" evidence="1">
    <location>
        <begin position="82"/>
        <end position="102"/>
    </location>
</feature>